<feature type="compositionally biased region" description="Basic and acidic residues" evidence="1">
    <location>
        <begin position="73"/>
        <end position="83"/>
    </location>
</feature>
<organism evidence="2 3">
    <name type="scientific">Ensete ventricosum</name>
    <name type="common">Abyssinian banana</name>
    <name type="synonym">Musa ensete</name>
    <dbReference type="NCBI Taxonomy" id="4639"/>
    <lineage>
        <taxon>Eukaryota</taxon>
        <taxon>Viridiplantae</taxon>
        <taxon>Streptophyta</taxon>
        <taxon>Embryophyta</taxon>
        <taxon>Tracheophyta</taxon>
        <taxon>Spermatophyta</taxon>
        <taxon>Magnoliopsida</taxon>
        <taxon>Liliopsida</taxon>
        <taxon>Zingiberales</taxon>
        <taxon>Musaceae</taxon>
        <taxon>Ensete</taxon>
    </lineage>
</organism>
<evidence type="ECO:0000313" key="2">
    <source>
        <dbReference type="EMBL" id="RRT57196.1"/>
    </source>
</evidence>
<reference evidence="2 3" key="1">
    <citation type="journal article" date="2014" name="Agronomy (Basel)">
        <title>A Draft Genome Sequence for Ensete ventricosum, the Drought-Tolerant Tree Against Hunger.</title>
        <authorList>
            <person name="Harrison J."/>
            <person name="Moore K.A."/>
            <person name="Paszkiewicz K."/>
            <person name="Jones T."/>
            <person name="Grant M."/>
            <person name="Ambacheew D."/>
            <person name="Muzemil S."/>
            <person name="Studholme D.J."/>
        </authorList>
    </citation>
    <scope>NUCLEOTIDE SEQUENCE [LARGE SCALE GENOMIC DNA]</scope>
</reference>
<name>A0A426YZM8_ENSVE</name>
<evidence type="ECO:0000256" key="1">
    <source>
        <dbReference type="SAM" id="MobiDB-lite"/>
    </source>
</evidence>
<dbReference type="EMBL" id="AMZH03009280">
    <property type="protein sequence ID" value="RRT57196.1"/>
    <property type="molecule type" value="Genomic_DNA"/>
</dbReference>
<sequence length="83" mass="9084">MSSDTTSLPGNSGLCKRSSWSNTVHLTQLRDVASIQGSRTPQEPPSKSIPRRTSETRQTSLEVSHLFPTNADELVHMGETKSC</sequence>
<gene>
    <name evidence="2" type="ORF">B296_00025212</name>
</gene>
<dbReference type="Proteomes" id="UP000287651">
    <property type="component" value="Unassembled WGS sequence"/>
</dbReference>
<feature type="region of interest" description="Disordered" evidence="1">
    <location>
        <begin position="31"/>
        <end position="83"/>
    </location>
</feature>
<comment type="caution">
    <text evidence="2">The sequence shown here is derived from an EMBL/GenBank/DDBJ whole genome shotgun (WGS) entry which is preliminary data.</text>
</comment>
<evidence type="ECO:0000313" key="3">
    <source>
        <dbReference type="Proteomes" id="UP000287651"/>
    </source>
</evidence>
<dbReference type="AlphaFoldDB" id="A0A426YZM8"/>
<proteinExistence type="predicted"/>
<accession>A0A426YZM8</accession>
<protein>
    <submittedName>
        <fullName evidence="2">Uncharacterized protein</fullName>
    </submittedName>
</protein>